<dbReference type="eggNOG" id="ENOG502QS5D">
    <property type="taxonomic scope" value="Eukaryota"/>
</dbReference>
<keyword evidence="5 13" id="KW-0812">Transmembrane</keyword>
<evidence type="ECO:0000256" key="7">
    <source>
        <dbReference type="ARBA" id="ARBA00022824"/>
    </source>
</evidence>
<dbReference type="UniPathway" id="UPA00138"/>
<evidence type="ECO:0000313" key="15">
    <source>
        <dbReference type="Ensembl" id="ENSLOCP00000016122.1"/>
    </source>
</evidence>
<evidence type="ECO:0000256" key="2">
    <source>
        <dbReference type="ARBA" id="ARBA00004742"/>
    </source>
</evidence>
<keyword evidence="4 10" id="KW-0312">Gluconeogenesis</keyword>
<dbReference type="Pfam" id="PF01569">
    <property type="entry name" value="PAP2"/>
    <property type="match status" value="1"/>
</dbReference>
<comment type="similarity">
    <text evidence="3 10">Belongs to the glucose-6-phosphatase family.</text>
</comment>
<proteinExistence type="inferred from homology"/>
<evidence type="ECO:0000256" key="10">
    <source>
        <dbReference type="PIRNR" id="PIRNR000905"/>
    </source>
</evidence>
<dbReference type="OMA" id="KKWCSRA"/>
<evidence type="ECO:0000256" key="9">
    <source>
        <dbReference type="ARBA" id="ARBA00023136"/>
    </source>
</evidence>
<dbReference type="GO" id="GO:0004346">
    <property type="term" value="F:glucose-6-phosphatase activity"/>
    <property type="evidence" value="ECO:0000318"/>
    <property type="project" value="GO_Central"/>
</dbReference>
<evidence type="ECO:0000256" key="5">
    <source>
        <dbReference type="ARBA" id="ARBA00022692"/>
    </source>
</evidence>
<organism evidence="15 16">
    <name type="scientific">Lepisosteus oculatus</name>
    <name type="common">Spotted gar</name>
    <dbReference type="NCBI Taxonomy" id="7918"/>
    <lineage>
        <taxon>Eukaryota</taxon>
        <taxon>Metazoa</taxon>
        <taxon>Chordata</taxon>
        <taxon>Craniata</taxon>
        <taxon>Vertebrata</taxon>
        <taxon>Euteleostomi</taxon>
        <taxon>Actinopterygii</taxon>
        <taxon>Neopterygii</taxon>
        <taxon>Holostei</taxon>
        <taxon>Semionotiformes</taxon>
        <taxon>Lepisosteidae</taxon>
        <taxon>Lepisosteus</taxon>
    </lineage>
</organism>
<feature type="transmembrane region" description="Helical" evidence="13">
    <location>
        <begin position="183"/>
        <end position="202"/>
    </location>
</feature>
<protein>
    <recommendedName>
        <fullName evidence="10">Glucose-6-phosphatase</fullName>
        <ecNumber evidence="10">3.1.3.9</ecNumber>
    </recommendedName>
</protein>
<dbReference type="Gene3D" id="1.20.144.10">
    <property type="entry name" value="Phosphatidic acid phosphatase type 2/haloperoxidase"/>
    <property type="match status" value="1"/>
</dbReference>
<dbReference type="PANTHER" id="PTHR12591:SF2">
    <property type="entry name" value="GLUCOSE-6-PHOSPHATASE 3"/>
    <property type="match status" value="1"/>
</dbReference>
<feature type="binding site" evidence="12">
    <location>
        <position position="172"/>
    </location>
    <ligand>
        <name>substrate</name>
    </ligand>
</feature>
<dbReference type="InterPro" id="IPR016275">
    <property type="entry name" value="Glucose-6-phosphatase"/>
</dbReference>
<feature type="transmembrane region" description="Helical" evidence="13">
    <location>
        <begin position="209"/>
        <end position="228"/>
    </location>
</feature>
<keyword evidence="6 10" id="KW-0378">Hydrolase</keyword>
<keyword evidence="8 13" id="KW-1133">Transmembrane helix</keyword>
<keyword evidence="7 10" id="KW-0256">Endoplasmic reticulum</keyword>
<dbReference type="InterPro" id="IPR000326">
    <property type="entry name" value="PAP2/HPO"/>
</dbReference>
<sequence length="350" mass="38950">MSVLVEPARLKMDAIHAQGVRIAEALQNRLMDHEKLWLSITHLGSPKAAFLLCFPATVYLSRRTGVAVIWAAIISEWLNLIFKWVLFGERPFWWIGESQLFRTNQPQVRQFPSTCETGPGSPSGHAMVTAAVWWVMASDLSAFLYARTRSVVLMAVPFLLYLGFLLAVGISRIFILAHFPHQVVAGSVTGFVLGYALSRVVPDPRPLRFFVFLSGGLLLGTLLMHWGLERWGVDLSWSIALAERWCARADWIHLDTAPFSSLMRDSGAALGLGLAQHWRPQGWSLPRAPRALCMALTSLALYHLNRLPLPPALPVLFYGLFFAKHAAVPPVVMVLVPGLVHCLTRKGDKD</sequence>
<dbReference type="EMBL" id="AHAT01028955">
    <property type="status" value="NOT_ANNOTATED_CDS"/>
    <property type="molecule type" value="Genomic_DNA"/>
</dbReference>
<feature type="active site" description="Proton donor" evidence="11">
    <location>
        <position position="125"/>
    </location>
</feature>
<dbReference type="AlphaFoldDB" id="W5N663"/>
<dbReference type="SMART" id="SM00014">
    <property type="entry name" value="acidPPc"/>
    <property type="match status" value="1"/>
</dbReference>
<evidence type="ECO:0000256" key="12">
    <source>
        <dbReference type="PIRSR" id="PIRSR000905-2"/>
    </source>
</evidence>
<feature type="transmembrane region" description="Helical" evidence="13">
    <location>
        <begin position="315"/>
        <end position="340"/>
    </location>
</feature>
<feature type="active site" description="Nucleophile" evidence="11">
    <location>
        <position position="178"/>
    </location>
</feature>
<dbReference type="GO" id="GO:0016020">
    <property type="term" value="C:membrane"/>
    <property type="evidence" value="ECO:0000318"/>
    <property type="project" value="GO_Central"/>
</dbReference>
<reference evidence="16" key="1">
    <citation type="submission" date="2011-12" db="EMBL/GenBank/DDBJ databases">
        <title>The Draft Genome of Lepisosteus oculatus.</title>
        <authorList>
            <consortium name="The Broad Institute Genome Assembly &amp; Analysis Group"/>
            <consortium name="Computational R&amp;D Group"/>
            <consortium name="and Sequencing Platform"/>
            <person name="Di Palma F."/>
            <person name="Alfoldi J."/>
            <person name="Johnson J."/>
            <person name="Berlin A."/>
            <person name="Gnerre S."/>
            <person name="Jaffe D."/>
            <person name="MacCallum I."/>
            <person name="Young S."/>
            <person name="Walker B.J."/>
            <person name="Lander E.S."/>
            <person name="Lindblad-Toh K."/>
        </authorList>
    </citation>
    <scope>NUCLEOTIDE SEQUENCE [LARGE SCALE GENOMIC DNA]</scope>
</reference>
<accession>W5N663</accession>
<feature type="binding site" evidence="12">
    <location>
        <position position="90"/>
    </location>
    <ligand>
        <name>substrate</name>
    </ligand>
</feature>
<dbReference type="HOGENOM" id="CLU_052517_0_0_1"/>
<feature type="transmembrane region" description="Helical" evidence="13">
    <location>
        <begin position="158"/>
        <end position="177"/>
    </location>
</feature>
<comment type="subcellular location">
    <subcellularLocation>
        <location evidence="1">Endoplasmic reticulum membrane</location>
        <topology evidence="1">Multi-pass membrane protein</topology>
    </subcellularLocation>
</comment>
<dbReference type="GO" id="GO:0006094">
    <property type="term" value="P:gluconeogenesis"/>
    <property type="evidence" value="ECO:0000318"/>
    <property type="project" value="GO_Central"/>
</dbReference>
<dbReference type="GO" id="GO:0005789">
    <property type="term" value="C:endoplasmic reticulum membrane"/>
    <property type="evidence" value="ECO:0007669"/>
    <property type="project" value="UniProtKB-SubCell"/>
</dbReference>
<dbReference type="Proteomes" id="UP000018468">
    <property type="component" value="Linkage group LG15"/>
</dbReference>
<dbReference type="Ensembl" id="ENSLOCT00000016152.1">
    <property type="protein sequence ID" value="ENSLOCP00000016122.1"/>
    <property type="gene ID" value="ENSLOCG00000013084.1"/>
</dbReference>
<feature type="transmembrane region" description="Helical" evidence="13">
    <location>
        <begin position="126"/>
        <end position="146"/>
    </location>
</feature>
<dbReference type="Bgee" id="ENSLOCG00000013084">
    <property type="expression patterns" value="Expressed in testis and 13 other cell types or tissues"/>
</dbReference>
<dbReference type="STRING" id="7918.ENSLOCP00000016122"/>
<name>W5N663_LEPOC</name>
<evidence type="ECO:0000256" key="6">
    <source>
        <dbReference type="ARBA" id="ARBA00022801"/>
    </source>
</evidence>
<evidence type="ECO:0000256" key="11">
    <source>
        <dbReference type="PIRSR" id="PIRSR000905-1"/>
    </source>
</evidence>
<dbReference type="InParanoid" id="W5N663"/>
<evidence type="ECO:0000256" key="8">
    <source>
        <dbReference type="ARBA" id="ARBA00022989"/>
    </source>
</evidence>
<dbReference type="SUPFAM" id="SSF48317">
    <property type="entry name" value="Acid phosphatase/Vanadium-dependent haloperoxidase"/>
    <property type="match status" value="1"/>
</dbReference>
<dbReference type="PIRSF" id="PIRSF000905">
    <property type="entry name" value="Glucose-6-phosphatase"/>
    <property type="match status" value="1"/>
</dbReference>
<evidence type="ECO:0000256" key="1">
    <source>
        <dbReference type="ARBA" id="ARBA00004477"/>
    </source>
</evidence>
<dbReference type="FunCoup" id="W5N663">
    <property type="interactions" value="260"/>
</dbReference>
<evidence type="ECO:0000256" key="4">
    <source>
        <dbReference type="ARBA" id="ARBA00022432"/>
    </source>
</evidence>
<dbReference type="PANTHER" id="PTHR12591">
    <property type="entry name" value="GLUCOSE-6-PHOSPHATASE"/>
    <property type="match status" value="1"/>
</dbReference>
<reference evidence="15" key="2">
    <citation type="submission" date="2025-08" db="UniProtKB">
        <authorList>
            <consortium name="Ensembl"/>
        </authorList>
    </citation>
    <scope>IDENTIFICATION</scope>
</reference>
<evidence type="ECO:0000313" key="16">
    <source>
        <dbReference type="Proteomes" id="UP000018468"/>
    </source>
</evidence>
<evidence type="ECO:0000259" key="14">
    <source>
        <dbReference type="SMART" id="SM00014"/>
    </source>
</evidence>
<keyword evidence="9 10" id="KW-0472">Membrane</keyword>
<feature type="domain" description="Phosphatidic acid phosphatase type 2/haloperoxidase" evidence="14">
    <location>
        <begin position="64"/>
        <end position="198"/>
    </location>
</feature>
<reference evidence="15" key="3">
    <citation type="submission" date="2025-09" db="UniProtKB">
        <authorList>
            <consortium name="Ensembl"/>
        </authorList>
    </citation>
    <scope>IDENTIFICATION</scope>
</reference>
<keyword evidence="16" id="KW-1185">Reference proteome</keyword>
<dbReference type="GeneTree" id="ENSGT00950000183150"/>
<feature type="transmembrane region" description="Helical" evidence="13">
    <location>
        <begin position="67"/>
        <end position="87"/>
    </location>
</feature>
<evidence type="ECO:0000256" key="13">
    <source>
        <dbReference type="SAM" id="Phobius"/>
    </source>
</evidence>
<dbReference type="EC" id="3.1.3.9" evidence="10"/>
<dbReference type="GO" id="GO:0051156">
    <property type="term" value="P:glucose 6-phosphate metabolic process"/>
    <property type="evidence" value="ECO:0000318"/>
    <property type="project" value="GO_Central"/>
</dbReference>
<evidence type="ECO:0000256" key="3">
    <source>
        <dbReference type="ARBA" id="ARBA00009266"/>
    </source>
</evidence>
<comment type="pathway">
    <text evidence="2 10">Carbohydrate biosynthesis; gluconeogenesis.</text>
</comment>
<dbReference type="InterPro" id="IPR036938">
    <property type="entry name" value="PAP2/HPO_sf"/>
</dbReference>